<proteinExistence type="predicted"/>
<accession>A0A8K0GKN3</accession>
<protein>
    <recommendedName>
        <fullName evidence="2">C2H2-type domain-containing protein</fullName>
    </recommendedName>
</protein>
<dbReference type="GO" id="GO:0008270">
    <property type="term" value="F:zinc ion binding"/>
    <property type="evidence" value="ECO:0007669"/>
    <property type="project" value="UniProtKB-KW"/>
</dbReference>
<evidence type="ECO:0000313" key="3">
    <source>
        <dbReference type="EMBL" id="KAF2903539.1"/>
    </source>
</evidence>
<evidence type="ECO:0000313" key="4">
    <source>
        <dbReference type="Proteomes" id="UP000801492"/>
    </source>
</evidence>
<feature type="domain" description="C2H2-type" evidence="2">
    <location>
        <begin position="56"/>
        <end position="83"/>
    </location>
</feature>
<reference evidence="3" key="1">
    <citation type="submission" date="2019-08" db="EMBL/GenBank/DDBJ databases">
        <title>The genome of the North American firefly Photinus pyralis.</title>
        <authorList>
            <consortium name="Photinus pyralis genome working group"/>
            <person name="Fallon T.R."/>
            <person name="Sander Lower S.E."/>
            <person name="Weng J.-K."/>
        </authorList>
    </citation>
    <scope>NUCLEOTIDE SEQUENCE</scope>
    <source>
        <strain evidence="3">TRF0915ILg1</strain>
        <tissue evidence="3">Whole body</tissue>
    </source>
</reference>
<dbReference type="EMBL" id="VTPC01001001">
    <property type="protein sequence ID" value="KAF2903539.1"/>
    <property type="molecule type" value="Genomic_DNA"/>
</dbReference>
<organism evidence="3 4">
    <name type="scientific">Ignelater luminosus</name>
    <name type="common">Cucubano</name>
    <name type="synonym">Pyrophorus luminosus</name>
    <dbReference type="NCBI Taxonomy" id="2038154"/>
    <lineage>
        <taxon>Eukaryota</taxon>
        <taxon>Metazoa</taxon>
        <taxon>Ecdysozoa</taxon>
        <taxon>Arthropoda</taxon>
        <taxon>Hexapoda</taxon>
        <taxon>Insecta</taxon>
        <taxon>Pterygota</taxon>
        <taxon>Neoptera</taxon>
        <taxon>Endopterygota</taxon>
        <taxon>Coleoptera</taxon>
        <taxon>Polyphaga</taxon>
        <taxon>Elateriformia</taxon>
        <taxon>Elateroidea</taxon>
        <taxon>Elateridae</taxon>
        <taxon>Agrypninae</taxon>
        <taxon>Pyrophorini</taxon>
        <taxon>Ignelater</taxon>
    </lineage>
</organism>
<keyword evidence="4" id="KW-1185">Reference proteome</keyword>
<keyword evidence="1" id="KW-0862">Zinc</keyword>
<dbReference type="SMART" id="SM00355">
    <property type="entry name" value="ZnF_C2H2"/>
    <property type="match status" value="2"/>
</dbReference>
<sequence>MFVELIPSVKNSLLLIGSFLNYKSEEKNGRVFWKCRQSPECKARAISKVPWSSGGYQCKQCFKIYRHKQSLHTHVKFECGKDPTFDCPVEDCAYRAKRKGHLKMHMNKIHCLELQAKRRP</sequence>
<name>A0A8K0GKN3_IGNLU</name>
<dbReference type="AlphaFoldDB" id="A0A8K0GKN3"/>
<dbReference type="OrthoDB" id="10004641at2759"/>
<evidence type="ECO:0000256" key="1">
    <source>
        <dbReference type="PROSITE-ProRule" id="PRU00042"/>
    </source>
</evidence>
<gene>
    <name evidence="3" type="ORF">ILUMI_02650</name>
</gene>
<comment type="caution">
    <text evidence="3">The sequence shown here is derived from an EMBL/GenBank/DDBJ whole genome shotgun (WGS) entry which is preliminary data.</text>
</comment>
<dbReference type="PROSITE" id="PS50157">
    <property type="entry name" value="ZINC_FINGER_C2H2_2"/>
    <property type="match status" value="1"/>
</dbReference>
<keyword evidence="1" id="KW-0479">Metal-binding</keyword>
<evidence type="ECO:0000259" key="2">
    <source>
        <dbReference type="PROSITE" id="PS50157"/>
    </source>
</evidence>
<dbReference type="Proteomes" id="UP000801492">
    <property type="component" value="Unassembled WGS sequence"/>
</dbReference>
<dbReference type="Gene3D" id="3.30.160.60">
    <property type="entry name" value="Classic Zinc Finger"/>
    <property type="match status" value="1"/>
</dbReference>
<keyword evidence="1" id="KW-0863">Zinc-finger</keyword>
<dbReference type="InterPro" id="IPR013087">
    <property type="entry name" value="Znf_C2H2_type"/>
</dbReference>